<feature type="compositionally biased region" description="Low complexity" evidence="2">
    <location>
        <begin position="232"/>
        <end position="270"/>
    </location>
</feature>
<sequence>MATGGGDEKGAWYQVPTWDGSPLTWRSFRREMTWWVSSLDLQATAKYNLAARWLLRQTGIVRQRGEEFNPDELQFKPAETYTDPVSGESVEVTPADYLFGLNKLLTALEAINGQSLLDKRGELRNLFYLELKRSPNERVAEFCTRFRTLAADLSAEGVSIQSTELGWFLRQKLGLDSLRQQLLETALGGREEYNVVEAECLRLFKDLHHNDPLRRFDRQGDRPKLTIRRLFQSQSQKGPSSSASTISRSPSMFSAATSARSSNSTSTRRAYVTETDDGHDQSHEEVLETVAEEDHAVEQAADPTLEEVIQSEAECLATELQEAEEQGIDPGVLEEMESSFEQAAEALVTMKEAKSRLQEVRKDRGFGRAGAVGGGRQNAGVPAARKASGKHPCFDCNQHGHWAGDKECPKPGAGLGRKGPPAAAKAKTRQVRVTEAFQAEHVVVPEPLAPSPSSTSTPLENPGSPHEVNMVLHGSSTMPLGQAFEQSLANALNSTLVSTAAQDLPNEKHHVGALDSACNRSCAGPTWLQSYVSQLESAPPFIRALLHHVSESERFKFGNGGVAISTKRWRLPACVGGHVFLVWINEVPIPSLGCLLGRDVLDALGAVLNFGQRTLQCTSLFDDSQRLELKQMAAGHFMLELLPESWPRLGPVKWRRCGLDGVLELQLTPRSWLERRVAEARCLTSHCHFIDAFSDYQSDYLQNDLKYQFMMTSPPTSTFLSDMAALEAAPLEPLTPSLVKIFKEVNTKGIAPYRWNRFILRLIDRRNWHARSLLIQFASRAHLRYLPFPYPSVCSVEQWLLQAQSMINMKTMSRRHHFIALETGGYTVEHLLELGRLRDRCGWKMAFVEDSLLAGFLAARSQKGQREKLRAAALEETKQKIAKESAEMDREIMARQLLGPRGGLPTLRSDLVKLALLLNLTPGPKETVAQLQGRIRPLVDILKNKNPPLHSTPLEVPRADPLHHVTPTSSSWSVVSGMEAPKAAMERKQEGCPMPSELHQMELRVQEMMKAQDARFQAMLGQVLQAVSQGPPLSASGNHISERCGHGPDQGRPVKNFDDLVDTIDGNFKIHGKVKKGISQMISQAWHQHRRDQIALSVGSKEIKEVFMATWNMEMRDAMNETFAVELRMPTFLTEVYTDTEPVAQATRRRGLVAGESLTLGTGWDFRLPDHRKAALAWMKRVRPYVVVLAFPCGAWSQLLALNASVDLDRLRSEAFELVFFAIEVARLQLRGGRHYLMENPRSSMAWKLEIMEDFAQSTGALEVVVDMCRFGLRAPDGELHKKATKLVTSMQALVSAFLDKRCLGDHRHTPVIGGKKISTAAGHYTKDFADAVVDACMQQYDFENAYIFKGYNHESEAFTVEHEVMAVGDDGDLDSEASFEVSKDDEQKPISAAVKNAVYRLHVNTSHRSNQRLARALLICGAPKEAVLAAKRLKCPVCAERRNPKPRPVAAKVLKDKSTASVIYFLQTLWIPLLGRPHTIVADQGREFVSAEFGDWCDSQSIYLYHIGVGAPWQNGICERSGATLKALVGAVAQSHAIGSFEEMELTVGEAVASYNSDLNEGGVAPIQLVTGKIPSPGGDVLNSFNARLSEHSLIEAKPTLSKLVAIRETARLSMIRLHYSRGLRQAELSRSRATTGEDLPQPGDLVFFWRAQKYQSRKDVGAGTRRRLMLRRWHGPGLLVATEGRHGTDLAANCFVSFRGQLTKCPLEHVRKASSLESIAAGSWEAAIDEVINAAKNEARAREHDDGSDEPEPDGPLQPSTPEQFAGQLQPSEIVAALQPTSSAAPSLVGRTAPPSLLETAGEGTETPGTAAPGTPVPSLILQASQSRLTSPMASSTMSRTLERARALDEEVAERAERGVKRPAEGPPLEAEEHGARPAFEALQLTHEELQKISDGADVHPLLKLQAMIDLDRDLGNTMGEPDHGTWDGRWSLFCQRDWDTLQRLGAQLPSGAPHDVLALQTARKEYVWSKMSPNQKQLWGEAAAGTAVGELPNQHALIPVPAEVLVTFFHPMSTQPFCGTSFKEEDRMNVKD</sequence>
<comment type="caution">
    <text evidence="4">The sequence shown here is derived from an EMBL/GenBank/DDBJ whole genome shotgun (WGS) entry which is preliminary data.</text>
</comment>
<feature type="region of interest" description="Disordered" evidence="2">
    <location>
        <begin position="230"/>
        <end position="280"/>
    </location>
</feature>
<accession>A0ABP0KND7</accession>
<dbReference type="InterPro" id="IPR012337">
    <property type="entry name" value="RNaseH-like_sf"/>
</dbReference>
<reference evidence="4 5" key="1">
    <citation type="submission" date="2024-02" db="EMBL/GenBank/DDBJ databases">
        <authorList>
            <person name="Chen Y."/>
            <person name="Shah S."/>
            <person name="Dougan E. K."/>
            <person name="Thang M."/>
            <person name="Chan C."/>
        </authorList>
    </citation>
    <scope>NUCLEOTIDE SEQUENCE [LARGE SCALE GENOMIC DNA]</scope>
</reference>
<evidence type="ECO:0000259" key="3">
    <source>
        <dbReference type="PROSITE" id="PS50994"/>
    </source>
</evidence>
<dbReference type="SUPFAM" id="SSF53098">
    <property type="entry name" value="Ribonuclease H-like"/>
    <property type="match status" value="1"/>
</dbReference>
<dbReference type="InterPro" id="IPR001584">
    <property type="entry name" value="Integrase_cat-core"/>
</dbReference>
<name>A0ABP0KND7_9DINO</name>
<feature type="compositionally biased region" description="Polar residues" evidence="2">
    <location>
        <begin position="1824"/>
        <end position="1842"/>
    </location>
</feature>
<dbReference type="InterPro" id="IPR036397">
    <property type="entry name" value="RNaseH_sf"/>
</dbReference>
<organism evidence="4 5">
    <name type="scientific">Durusdinium trenchii</name>
    <dbReference type="NCBI Taxonomy" id="1381693"/>
    <lineage>
        <taxon>Eukaryota</taxon>
        <taxon>Sar</taxon>
        <taxon>Alveolata</taxon>
        <taxon>Dinophyceae</taxon>
        <taxon>Suessiales</taxon>
        <taxon>Symbiodiniaceae</taxon>
        <taxon>Durusdinium</taxon>
    </lineage>
</organism>
<feature type="compositionally biased region" description="Basic and acidic residues" evidence="2">
    <location>
        <begin position="1843"/>
        <end position="1866"/>
    </location>
</feature>
<dbReference type="Gene3D" id="3.30.420.10">
    <property type="entry name" value="Ribonuclease H-like superfamily/Ribonuclease H"/>
    <property type="match status" value="1"/>
</dbReference>
<dbReference type="PROSITE" id="PS50994">
    <property type="entry name" value="INTEGRASE"/>
    <property type="match status" value="1"/>
</dbReference>
<evidence type="ECO:0000313" key="4">
    <source>
        <dbReference type="EMBL" id="CAK9027770.1"/>
    </source>
</evidence>
<protein>
    <recommendedName>
        <fullName evidence="3">Integrase catalytic domain-containing protein</fullName>
    </recommendedName>
</protein>
<evidence type="ECO:0000256" key="1">
    <source>
        <dbReference type="SAM" id="Coils"/>
    </source>
</evidence>
<dbReference type="Proteomes" id="UP001642484">
    <property type="component" value="Unassembled WGS sequence"/>
</dbReference>
<proteinExistence type="predicted"/>
<dbReference type="EMBL" id="CAXAMN010009136">
    <property type="protein sequence ID" value="CAK9027770.1"/>
    <property type="molecule type" value="Genomic_DNA"/>
</dbReference>
<keyword evidence="1" id="KW-0175">Coiled coil</keyword>
<feature type="domain" description="Integrase catalytic" evidence="3">
    <location>
        <begin position="1448"/>
        <end position="1575"/>
    </location>
</feature>
<feature type="region of interest" description="Disordered" evidence="2">
    <location>
        <begin position="1783"/>
        <end position="1877"/>
    </location>
</feature>
<feature type="compositionally biased region" description="Low complexity" evidence="2">
    <location>
        <begin position="1801"/>
        <end position="1816"/>
    </location>
</feature>
<feature type="region of interest" description="Disordered" evidence="2">
    <location>
        <begin position="1740"/>
        <end position="1766"/>
    </location>
</feature>
<feature type="coiled-coil region" evidence="1">
    <location>
        <begin position="306"/>
        <end position="363"/>
    </location>
</feature>
<evidence type="ECO:0000256" key="2">
    <source>
        <dbReference type="SAM" id="MobiDB-lite"/>
    </source>
</evidence>
<keyword evidence="5" id="KW-1185">Reference proteome</keyword>
<gene>
    <name evidence="4" type="ORF">CCMP2556_LOCUS16871</name>
</gene>
<evidence type="ECO:0000313" key="5">
    <source>
        <dbReference type="Proteomes" id="UP001642484"/>
    </source>
</evidence>